<evidence type="ECO:0008006" key="3">
    <source>
        <dbReference type="Google" id="ProtNLM"/>
    </source>
</evidence>
<accession>A0ABX3HH15</accession>
<organism evidence="1 2">
    <name type="scientific">Paenibacillus borealis</name>
    <dbReference type="NCBI Taxonomy" id="160799"/>
    <lineage>
        <taxon>Bacteria</taxon>
        <taxon>Bacillati</taxon>
        <taxon>Bacillota</taxon>
        <taxon>Bacilli</taxon>
        <taxon>Bacillales</taxon>
        <taxon>Paenibacillaceae</taxon>
        <taxon>Paenibacillus</taxon>
    </lineage>
</organism>
<dbReference type="RefSeq" id="WP_076110206.1">
    <property type="nucleotide sequence ID" value="NZ_MPTB01000009.1"/>
</dbReference>
<dbReference type="EMBL" id="MPTB01000009">
    <property type="protein sequence ID" value="OMD49473.1"/>
    <property type="molecule type" value="Genomic_DNA"/>
</dbReference>
<sequence>MNEHEIMNIVYHFGIKLTKSKFDMYIPKIRDYFAKYILENKSGSTIENVLKYEITRNDIIQSTVYYILKNKNVRSKSAIDDYLTIINRFFEEAVFSHLQI</sequence>
<comment type="caution">
    <text evidence="1">The sequence shown here is derived from an EMBL/GenBank/DDBJ whole genome shotgun (WGS) entry which is preliminary data.</text>
</comment>
<proteinExistence type="predicted"/>
<keyword evidence="2" id="KW-1185">Reference proteome</keyword>
<name>A0ABX3HH15_PAEBO</name>
<evidence type="ECO:0000313" key="1">
    <source>
        <dbReference type="EMBL" id="OMD49473.1"/>
    </source>
</evidence>
<evidence type="ECO:0000313" key="2">
    <source>
        <dbReference type="Proteomes" id="UP000187412"/>
    </source>
</evidence>
<dbReference type="Proteomes" id="UP000187412">
    <property type="component" value="Unassembled WGS sequence"/>
</dbReference>
<reference evidence="1 2" key="1">
    <citation type="submission" date="2016-10" db="EMBL/GenBank/DDBJ databases">
        <title>Paenibacillus species isolates.</title>
        <authorList>
            <person name="Beno S.M."/>
        </authorList>
    </citation>
    <scope>NUCLEOTIDE SEQUENCE [LARGE SCALE GENOMIC DNA]</scope>
    <source>
        <strain evidence="1 2">FSL H7-0744</strain>
    </source>
</reference>
<gene>
    <name evidence="1" type="ORF">BSK56_08965</name>
</gene>
<protein>
    <recommendedName>
        <fullName evidence="3">Core-binding (CB) domain-containing protein</fullName>
    </recommendedName>
</protein>